<protein>
    <submittedName>
        <fullName evidence="3">Uncharacterized protein</fullName>
    </submittedName>
</protein>
<feature type="region of interest" description="Disordered" evidence="1">
    <location>
        <begin position="135"/>
        <end position="192"/>
    </location>
</feature>
<feature type="compositionally biased region" description="Basic and acidic residues" evidence="1">
    <location>
        <begin position="177"/>
        <end position="192"/>
    </location>
</feature>
<evidence type="ECO:0000256" key="2">
    <source>
        <dbReference type="SAM" id="SignalP"/>
    </source>
</evidence>
<reference evidence="3" key="1">
    <citation type="submission" date="2020-06" db="EMBL/GenBank/DDBJ databases">
        <title>WGS assembly of Ceratodon purpureus strain R40.</title>
        <authorList>
            <person name="Carey S.B."/>
            <person name="Jenkins J."/>
            <person name="Shu S."/>
            <person name="Lovell J.T."/>
            <person name="Sreedasyam A."/>
            <person name="Maumus F."/>
            <person name="Tiley G.P."/>
            <person name="Fernandez-Pozo N."/>
            <person name="Barry K."/>
            <person name="Chen C."/>
            <person name="Wang M."/>
            <person name="Lipzen A."/>
            <person name="Daum C."/>
            <person name="Saski C.A."/>
            <person name="Payton A.C."/>
            <person name="Mcbreen J.C."/>
            <person name="Conrad R.E."/>
            <person name="Kollar L.M."/>
            <person name="Olsson S."/>
            <person name="Huttunen S."/>
            <person name="Landis J.B."/>
            <person name="Wickett N.J."/>
            <person name="Johnson M.G."/>
            <person name="Rensing S.A."/>
            <person name="Grimwood J."/>
            <person name="Schmutz J."/>
            <person name="Mcdaniel S.F."/>
        </authorList>
    </citation>
    <scope>NUCLEOTIDE SEQUENCE</scope>
    <source>
        <strain evidence="3">R40</strain>
    </source>
</reference>
<name>A0A8T0HS34_CERPU</name>
<organism evidence="3 4">
    <name type="scientific">Ceratodon purpureus</name>
    <name type="common">Fire moss</name>
    <name type="synonym">Dicranum purpureum</name>
    <dbReference type="NCBI Taxonomy" id="3225"/>
    <lineage>
        <taxon>Eukaryota</taxon>
        <taxon>Viridiplantae</taxon>
        <taxon>Streptophyta</taxon>
        <taxon>Embryophyta</taxon>
        <taxon>Bryophyta</taxon>
        <taxon>Bryophytina</taxon>
        <taxon>Bryopsida</taxon>
        <taxon>Dicranidae</taxon>
        <taxon>Pseudoditrichales</taxon>
        <taxon>Ditrichaceae</taxon>
        <taxon>Ceratodon</taxon>
    </lineage>
</organism>
<feature type="chain" id="PRO_5035802055" evidence="2">
    <location>
        <begin position="24"/>
        <end position="192"/>
    </location>
</feature>
<dbReference type="AlphaFoldDB" id="A0A8T0HS34"/>
<feature type="signal peptide" evidence="2">
    <location>
        <begin position="1"/>
        <end position="23"/>
    </location>
</feature>
<sequence length="192" mass="20407">MAFSTSPMSLVRYFLILQSVVLQMGEITVCSRFYTQQERNDLVFPELPVLSSLLLQTGEFQLSNACYEEIFALGTAAGVPFLTYLQNREASYLELRPGNTVANPIVIHSVSEDSPPAGGAPSSVSAHAGSFSGAEVDVVKVSSGNDGEEQGAGDEVEQGAGDGEDEGHGDDDDQEKDDVKEQGADDGEDHGM</sequence>
<dbReference type="Proteomes" id="UP000822688">
    <property type="component" value="Chromosome V"/>
</dbReference>
<dbReference type="EMBL" id="CM026426">
    <property type="protein sequence ID" value="KAG0573555.1"/>
    <property type="molecule type" value="Genomic_DNA"/>
</dbReference>
<comment type="caution">
    <text evidence="3">The sequence shown here is derived from an EMBL/GenBank/DDBJ whole genome shotgun (WGS) entry which is preliminary data.</text>
</comment>
<proteinExistence type="predicted"/>
<gene>
    <name evidence="3" type="ORF">KC19_VG188000</name>
</gene>
<feature type="compositionally biased region" description="Acidic residues" evidence="1">
    <location>
        <begin position="146"/>
        <end position="176"/>
    </location>
</feature>
<evidence type="ECO:0000256" key="1">
    <source>
        <dbReference type="SAM" id="MobiDB-lite"/>
    </source>
</evidence>
<accession>A0A8T0HS34</accession>
<evidence type="ECO:0000313" key="4">
    <source>
        <dbReference type="Proteomes" id="UP000822688"/>
    </source>
</evidence>
<keyword evidence="2" id="KW-0732">Signal</keyword>
<evidence type="ECO:0000313" key="3">
    <source>
        <dbReference type="EMBL" id="KAG0573555.1"/>
    </source>
</evidence>
<keyword evidence="4" id="KW-1185">Reference proteome</keyword>